<feature type="region of interest" description="Disordered" evidence="3">
    <location>
        <begin position="227"/>
        <end position="288"/>
    </location>
</feature>
<evidence type="ECO:0000256" key="3">
    <source>
        <dbReference type="SAM" id="MobiDB-lite"/>
    </source>
</evidence>
<dbReference type="InterPro" id="IPR045237">
    <property type="entry name" value="COPS7/eIF3m"/>
</dbReference>
<dbReference type="EMBL" id="KN832997">
    <property type="protein sequence ID" value="KIM81784.1"/>
    <property type="molecule type" value="Genomic_DNA"/>
</dbReference>
<dbReference type="Pfam" id="PF22061">
    <property type="entry name" value="CSN7_HB_subdom"/>
    <property type="match status" value="1"/>
</dbReference>
<dbReference type="HOGENOM" id="CLU_054426_0_1_1"/>
<proteinExistence type="inferred from homology"/>
<evidence type="ECO:0000313" key="5">
    <source>
        <dbReference type="EMBL" id="KIM81784.1"/>
    </source>
</evidence>
<dbReference type="Pfam" id="PF01399">
    <property type="entry name" value="PCI"/>
    <property type="match status" value="1"/>
</dbReference>
<dbReference type="InterPro" id="IPR000717">
    <property type="entry name" value="PCI_dom"/>
</dbReference>
<dbReference type="PROSITE" id="PS50250">
    <property type="entry name" value="PCI"/>
    <property type="match status" value="1"/>
</dbReference>
<dbReference type="PANTHER" id="PTHR15350">
    <property type="entry name" value="COP9 SIGNALOSOME COMPLEX SUBUNIT 7/DENDRITIC CELL PROTEIN GA17"/>
    <property type="match status" value="1"/>
</dbReference>
<accession>A0A0C3FPZ3</accession>
<dbReference type="Proteomes" id="UP000054166">
    <property type="component" value="Unassembled WGS sequence"/>
</dbReference>
<sequence>MELGANFAAKLEPFLLMSKSAKGAAAAKLIQDATSAPGVFVFAELLELPNIQELSKSEQHTQFYSLLQLFSYKTFQDYLQHKDALPHLNKAQVTKLKHLSIVSLAMDRRILPYSDLLEALQMPTIRDLEDLIIDAIYLDILRGKLDQKEQQLEVEYTMGRDLEPGKIEEVLAALRNWASTTSAVLSSLDNQLNSLASQGAANAANNEEHEKAWQSTLKDILDKQKEGRSGRKALGGGGVYNSTPFVERGNTREEPMDVDDAVVENKGKNRKASQEAGSKQQKKRNRFW</sequence>
<evidence type="ECO:0000256" key="1">
    <source>
        <dbReference type="ARBA" id="ARBA00008482"/>
    </source>
</evidence>
<dbReference type="FunCoup" id="A0A0C3FPZ3">
    <property type="interactions" value="88"/>
</dbReference>
<gene>
    <name evidence="5" type="ORF">PILCRDRAFT_821130</name>
</gene>
<dbReference type="OrthoDB" id="10265275at2759"/>
<evidence type="ECO:0000256" key="2">
    <source>
        <dbReference type="ARBA" id="ARBA00022790"/>
    </source>
</evidence>
<feature type="domain" description="PCI" evidence="4">
    <location>
        <begin position="1"/>
        <end position="159"/>
    </location>
</feature>
<dbReference type="InParanoid" id="A0A0C3FPZ3"/>
<protein>
    <recommendedName>
        <fullName evidence="4">PCI domain-containing protein</fullName>
    </recommendedName>
</protein>
<dbReference type="STRING" id="765440.A0A0C3FPZ3"/>
<dbReference type="GO" id="GO:0008180">
    <property type="term" value="C:COP9 signalosome"/>
    <property type="evidence" value="ECO:0007669"/>
    <property type="project" value="UniProtKB-KW"/>
</dbReference>
<reference evidence="5 6" key="1">
    <citation type="submission" date="2014-04" db="EMBL/GenBank/DDBJ databases">
        <authorList>
            <consortium name="DOE Joint Genome Institute"/>
            <person name="Kuo A."/>
            <person name="Tarkka M."/>
            <person name="Buscot F."/>
            <person name="Kohler A."/>
            <person name="Nagy L.G."/>
            <person name="Floudas D."/>
            <person name="Copeland A."/>
            <person name="Barry K.W."/>
            <person name="Cichocki N."/>
            <person name="Veneault-Fourrey C."/>
            <person name="LaButti K."/>
            <person name="Lindquist E.A."/>
            <person name="Lipzen A."/>
            <person name="Lundell T."/>
            <person name="Morin E."/>
            <person name="Murat C."/>
            <person name="Sun H."/>
            <person name="Tunlid A."/>
            <person name="Henrissat B."/>
            <person name="Grigoriev I.V."/>
            <person name="Hibbett D.S."/>
            <person name="Martin F."/>
            <person name="Nordberg H.P."/>
            <person name="Cantor M.N."/>
            <person name="Hua S.X."/>
        </authorList>
    </citation>
    <scope>NUCLEOTIDE SEQUENCE [LARGE SCALE GENOMIC DNA]</scope>
    <source>
        <strain evidence="5 6">F 1598</strain>
    </source>
</reference>
<dbReference type="PANTHER" id="PTHR15350:SF5">
    <property type="entry name" value="COP9 SIGNALOSOME COMPLEX SUBUNIT 7"/>
    <property type="match status" value="1"/>
</dbReference>
<dbReference type="SMART" id="SM00088">
    <property type="entry name" value="PINT"/>
    <property type="match status" value="1"/>
</dbReference>
<evidence type="ECO:0000259" key="4">
    <source>
        <dbReference type="PROSITE" id="PS50250"/>
    </source>
</evidence>
<organism evidence="5 6">
    <name type="scientific">Piloderma croceum (strain F 1598)</name>
    <dbReference type="NCBI Taxonomy" id="765440"/>
    <lineage>
        <taxon>Eukaryota</taxon>
        <taxon>Fungi</taxon>
        <taxon>Dikarya</taxon>
        <taxon>Basidiomycota</taxon>
        <taxon>Agaricomycotina</taxon>
        <taxon>Agaricomycetes</taxon>
        <taxon>Agaricomycetidae</taxon>
        <taxon>Atheliales</taxon>
        <taxon>Atheliaceae</taxon>
        <taxon>Piloderma</taxon>
    </lineage>
</organism>
<name>A0A0C3FPZ3_PILCF</name>
<keyword evidence="6" id="KW-1185">Reference proteome</keyword>
<dbReference type="AlphaFoldDB" id="A0A0C3FPZ3"/>
<evidence type="ECO:0000313" key="6">
    <source>
        <dbReference type="Proteomes" id="UP000054166"/>
    </source>
</evidence>
<reference evidence="6" key="2">
    <citation type="submission" date="2015-01" db="EMBL/GenBank/DDBJ databases">
        <title>Evolutionary Origins and Diversification of the Mycorrhizal Mutualists.</title>
        <authorList>
            <consortium name="DOE Joint Genome Institute"/>
            <consortium name="Mycorrhizal Genomics Consortium"/>
            <person name="Kohler A."/>
            <person name="Kuo A."/>
            <person name="Nagy L.G."/>
            <person name="Floudas D."/>
            <person name="Copeland A."/>
            <person name="Barry K.W."/>
            <person name="Cichocki N."/>
            <person name="Veneault-Fourrey C."/>
            <person name="LaButti K."/>
            <person name="Lindquist E.A."/>
            <person name="Lipzen A."/>
            <person name="Lundell T."/>
            <person name="Morin E."/>
            <person name="Murat C."/>
            <person name="Riley R."/>
            <person name="Ohm R."/>
            <person name="Sun H."/>
            <person name="Tunlid A."/>
            <person name="Henrissat B."/>
            <person name="Grigoriev I.V."/>
            <person name="Hibbett D.S."/>
            <person name="Martin F."/>
        </authorList>
    </citation>
    <scope>NUCLEOTIDE SEQUENCE [LARGE SCALE GENOMIC DNA]</scope>
    <source>
        <strain evidence="6">F 1598</strain>
    </source>
</reference>
<keyword evidence="2" id="KW-0736">Signalosome</keyword>
<comment type="similarity">
    <text evidence="1">Belongs to the CSN7/EIF3M family. CSN7 subfamily.</text>
</comment>